<proteinExistence type="predicted"/>
<feature type="transmembrane region" description="Helical" evidence="1">
    <location>
        <begin position="22"/>
        <end position="41"/>
    </location>
</feature>
<comment type="caution">
    <text evidence="2">The sequence shown here is derived from an EMBL/GenBank/DDBJ whole genome shotgun (WGS) entry which is preliminary data.</text>
</comment>
<dbReference type="EMBL" id="JAJAUY010000003">
    <property type="protein sequence ID" value="MCB5178027.1"/>
    <property type="molecule type" value="Genomic_DNA"/>
</dbReference>
<evidence type="ECO:0008006" key="4">
    <source>
        <dbReference type="Google" id="ProtNLM"/>
    </source>
</evidence>
<evidence type="ECO:0000256" key="1">
    <source>
        <dbReference type="SAM" id="Phobius"/>
    </source>
</evidence>
<evidence type="ECO:0000313" key="2">
    <source>
        <dbReference type="EMBL" id="MCB5178027.1"/>
    </source>
</evidence>
<protein>
    <recommendedName>
        <fullName evidence="4">ABC transporter permease</fullName>
    </recommendedName>
</protein>
<organism evidence="2 3">
    <name type="scientific">Streptomyces antimicrobicus</name>
    <dbReference type="NCBI Taxonomy" id="2883108"/>
    <lineage>
        <taxon>Bacteria</taxon>
        <taxon>Bacillati</taxon>
        <taxon>Actinomycetota</taxon>
        <taxon>Actinomycetes</taxon>
        <taxon>Kitasatosporales</taxon>
        <taxon>Streptomycetaceae</taxon>
        <taxon>Streptomyces</taxon>
    </lineage>
</organism>
<keyword evidence="1" id="KW-1133">Transmembrane helix</keyword>
<feature type="transmembrane region" description="Helical" evidence="1">
    <location>
        <begin position="61"/>
        <end position="82"/>
    </location>
</feature>
<dbReference type="Proteomes" id="UP001199054">
    <property type="component" value="Unassembled WGS sequence"/>
</dbReference>
<sequence>MTLLDTTPATGVSRGMRLTAKAASLTVLPSCLWRLLIAVGIPVGWGPGSELHHTHYPGWGSLYLLALSVFQECLGLLALGLVQRWGEIVPHWVPWLGGRRIPPPVALVPAALGAVALIGITALGALNWNDVMAADPDSPSEGFGYWLFTLSYAPLLLWGPLLAIVTADCARRRLIHG</sequence>
<dbReference type="RefSeq" id="WP_226724431.1">
    <property type="nucleotide sequence ID" value="NZ_JAJAUY010000003.1"/>
</dbReference>
<gene>
    <name evidence="2" type="ORF">LG632_01290</name>
</gene>
<keyword evidence="3" id="KW-1185">Reference proteome</keyword>
<accession>A0ABS8B094</accession>
<keyword evidence="1" id="KW-0812">Transmembrane</keyword>
<keyword evidence="1" id="KW-0472">Membrane</keyword>
<feature type="transmembrane region" description="Helical" evidence="1">
    <location>
        <begin position="143"/>
        <end position="165"/>
    </location>
</feature>
<feature type="transmembrane region" description="Helical" evidence="1">
    <location>
        <begin position="103"/>
        <end position="123"/>
    </location>
</feature>
<reference evidence="2 3" key="1">
    <citation type="submission" date="2021-10" db="EMBL/GenBank/DDBJ databases">
        <title>Streptomyces sp. strain SMC 277, a novel streptomycete isolated from soil.</title>
        <authorList>
            <person name="Chanama M."/>
        </authorList>
    </citation>
    <scope>NUCLEOTIDE SEQUENCE [LARGE SCALE GENOMIC DNA]</scope>
    <source>
        <strain evidence="2 3">SMC 277</strain>
    </source>
</reference>
<evidence type="ECO:0000313" key="3">
    <source>
        <dbReference type="Proteomes" id="UP001199054"/>
    </source>
</evidence>
<name>A0ABS8B094_9ACTN</name>